<keyword evidence="1" id="KW-0812">Transmembrane</keyword>
<keyword evidence="3" id="KW-1185">Reference proteome</keyword>
<dbReference type="AlphaFoldDB" id="A0A5N6SAL2"/>
<dbReference type="EMBL" id="ML743649">
    <property type="protein sequence ID" value="KAE8131766.1"/>
    <property type="molecule type" value="Genomic_DNA"/>
</dbReference>
<proteinExistence type="predicted"/>
<reference evidence="2 3" key="1">
    <citation type="submission" date="2019-04" db="EMBL/GenBank/DDBJ databases">
        <title>Friends and foes A comparative genomics study of 23 Aspergillus species from section Flavi.</title>
        <authorList>
            <consortium name="DOE Joint Genome Institute"/>
            <person name="Kjaerbolling I."/>
            <person name="Vesth T."/>
            <person name="Frisvad J.C."/>
            <person name="Nybo J.L."/>
            <person name="Theobald S."/>
            <person name="Kildgaard S."/>
            <person name="Isbrandt T."/>
            <person name="Kuo A."/>
            <person name="Sato A."/>
            <person name="Lyhne E.K."/>
            <person name="Kogle M.E."/>
            <person name="Wiebenga A."/>
            <person name="Kun R.S."/>
            <person name="Lubbers R.J."/>
            <person name="Makela M.R."/>
            <person name="Barry K."/>
            <person name="Chovatia M."/>
            <person name="Clum A."/>
            <person name="Daum C."/>
            <person name="Haridas S."/>
            <person name="He G."/>
            <person name="LaButti K."/>
            <person name="Lipzen A."/>
            <person name="Mondo S."/>
            <person name="Riley R."/>
            <person name="Salamov A."/>
            <person name="Simmons B.A."/>
            <person name="Magnuson J.K."/>
            <person name="Henrissat B."/>
            <person name="Mortensen U.H."/>
            <person name="Larsen T.O."/>
            <person name="Devries R.P."/>
            <person name="Grigoriev I.V."/>
            <person name="Machida M."/>
            <person name="Baker S.E."/>
            <person name="Andersen M.R."/>
        </authorList>
    </citation>
    <scope>NUCLEOTIDE SEQUENCE [LARGE SCALE GENOMIC DNA]</scope>
    <source>
        <strain evidence="2 3">CBS 117625</strain>
    </source>
</reference>
<evidence type="ECO:0000313" key="3">
    <source>
        <dbReference type="Proteomes" id="UP000325672"/>
    </source>
</evidence>
<accession>A0A5N6SAL2</accession>
<gene>
    <name evidence="2" type="ORF">BDV38DRAFT_263388</name>
</gene>
<name>A0A5N6SAL2_ASPPS</name>
<keyword evidence="1" id="KW-0472">Membrane</keyword>
<evidence type="ECO:0000313" key="2">
    <source>
        <dbReference type="EMBL" id="KAE8131766.1"/>
    </source>
</evidence>
<evidence type="ECO:0000256" key="1">
    <source>
        <dbReference type="SAM" id="Phobius"/>
    </source>
</evidence>
<organism evidence="2 3">
    <name type="scientific">Aspergillus pseudotamarii</name>
    <dbReference type="NCBI Taxonomy" id="132259"/>
    <lineage>
        <taxon>Eukaryota</taxon>
        <taxon>Fungi</taxon>
        <taxon>Dikarya</taxon>
        <taxon>Ascomycota</taxon>
        <taxon>Pezizomycotina</taxon>
        <taxon>Eurotiomycetes</taxon>
        <taxon>Eurotiomycetidae</taxon>
        <taxon>Eurotiales</taxon>
        <taxon>Aspergillaceae</taxon>
        <taxon>Aspergillus</taxon>
        <taxon>Aspergillus subgen. Circumdati</taxon>
    </lineage>
</organism>
<feature type="transmembrane region" description="Helical" evidence="1">
    <location>
        <begin position="17"/>
        <end position="41"/>
    </location>
</feature>
<sequence>MHMYGRARSLNDLQDTYVFTGLASIYLSCCTIVRCLVCTIIPRGLRAPRDIFLFVFPFFLVF</sequence>
<dbReference type="GeneID" id="43640386"/>
<protein>
    <submittedName>
        <fullName evidence="2">Uncharacterized protein</fullName>
    </submittedName>
</protein>
<dbReference type="RefSeq" id="XP_031907829.1">
    <property type="nucleotide sequence ID" value="XM_032056176.1"/>
</dbReference>
<keyword evidence="1" id="KW-1133">Transmembrane helix</keyword>
<dbReference type="Proteomes" id="UP000325672">
    <property type="component" value="Unassembled WGS sequence"/>
</dbReference>